<name>A0AAV4PKD3_CAEEX</name>
<keyword evidence="2" id="KW-1185">Reference proteome</keyword>
<organism evidence="1 2">
    <name type="scientific">Caerostris extrusa</name>
    <name type="common">Bark spider</name>
    <name type="synonym">Caerostris bankana</name>
    <dbReference type="NCBI Taxonomy" id="172846"/>
    <lineage>
        <taxon>Eukaryota</taxon>
        <taxon>Metazoa</taxon>
        <taxon>Ecdysozoa</taxon>
        <taxon>Arthropoda</taxon>
        <taxon>Chelicerata</taxon>
        <taxon>Arachnida</taxon>
        <taxon>Araneae</taxon>
        <taxon>Araneomorphae</taxon>
        <taxon>Entelegynae</taxon>
        <taxon>Araneoidea</taxon>
        <taxon>Araneidae</taxon>
        <taxon>Caerostris</taxon>
    </lineage>
</organism>
<dbReference type="EMBL" id="BPLR01004707">
    <property type="protein sequence ID" value="GIX96870.1"/>
    <property type="molecule type" value="Genomic_DNA"/>
</dbReference>
<reference evidence="1 2" key="1">
    <citation type="submission" date="2021-06" db="EMBL/GenBank/DDBJ databases">
        <title>Caerostris extrusa draft genome.</title>
        <authorList>
            <person name="Kono N."/>
            <person name="Arakawa K."/>
        </authorList>
    </citation>
    <scope>NUCLEOTIDE SEQUENCE [LARGE SCALE GENOMIC DNA]</scope>
</reference>
<evidence type="ECO:0000313" key="2">
    <source>
        <dbReference type="Proteomes" id="UP001054945"/>
    </source>
</evidence>
<dbReference type="AlphaFoldDB" id="A0AAV4PKD3"/>
<protein>
    <submittedName>
        <fullName evidence="1">Uncharacterized protein</fullName>
    </submittedName>
</protein>
<proteinExistence type="predicted"/>
<accession>A0AAV4PKD3</accession>
<gene>
    <name evidence="1" type="ORF">CEXT_571721</name>
</gene>
<evidence type="ECO:0000313" key="1">
    <source>
        <dbReference type="EMBL" id="GIX96870.1"/>
    </source>
</evidence>
<dbReference type="Proteomes" id="UP001054945">
    <property type="component" value="Unassembled WGS sequence"/>
</dbReference>
<comment type="caution">
    <text evidence="1">The sequence shown here is derived from an EMBL/GenBank/DDBJ whole genome shotgun (WGS) entry which is preliminary data.</text>
</comment>
<sequence length="82" mass="9142">MRMDANLWKTSFKGAGDNVVAGGNAVYRRWQQVVVEIADVRQGVPVEICDELGDEVSMDTAWMMQSTGDDGQYALDEKRRSS</sequence>